<keyword evidence="2" id="KW-1185">Reference proteome</keyword>
<evidence type="ECO:0000313" key="2">
    <source>
        <dbReference type="Proteomes" id="UP001056120"/>
    </source>
</evidence>
<accession>A0ACB9DFS9</accession>
<proteinExistence type="predicted"/>
<evidence type="ECO:0000313" key="1">
    <source>
        <dbReference type="EMBL" id="KAI3745340.1"/>
    </source>
</evidence>
<sequence>MGIGSGSSKCLGRFVMHPKTFLLCTENVARFIHRDQRKIVRKENPDIGNGSKVANVVSNGPNSCVDILVGNKKTSYVSEGENISYRKRIKIELSNCKLPAIVDNILLVKVMDVEMIPNILKAPTIQRPMEGDSMEPGPNEDDHRYSLVGSFQSDVKMGINVIPDPINHEESNNPFSSYSVIKELNNPEKSKVDHVIIESEHVEAVAVELVVPSHQEAINKFVVDTTAKVVNGPQETTEGPIMFPSTPPAVEDLKNRNTYFKSFTLNLDVNVCHTPPQALPGRVRQTIGIS</sequence>
<comment type="caution">
    <text evidence="1">The sequence shown here is derived from an EMBL/GenBank/DDBJ whole genome shotgun (WGS) entry which is preliminary data.</text>
</comment>
<reference evidence="1 2" key="2">
    <citation type="journal article" date="2022" name="Mol. Ecol. Resour.">
        <title>The genomes of chicory, endive, great burdock and yacon provide insights into Asteraceae paleo-polyploidization history and plant inulin production.</title>
        <authorList>
            <person name="Fan W."/>
            <person name="Wang S."/>
            <person name="Wang H."/>
            <person name="Wang A."/>
            <person name="Jiang F."/>
            <person name="Liu H."/>
            <person name="Zhao H."/>
            <person name="Xu D."/>
            <person name="Zhang Y."/>
        </authorList>
    </citation>
    <scope>NUCLEOTIDE SEQUENCE [LARGE SCALE GENOMIC DNA]</scope>
    <source>
        <strain evidence="2">cv. Yunnan</strain>
        <tissue evidence="1">Leaves</tissue>
    </source>
</reference>
<gene>
    <name evidence="1" type="ORF">L1987_58451</name>
</gene>
<reference evidence="2" key="1">
    <citation type="journal article" date="2022" name="Mol. Ecol. Resour.">
        <title>The genomes of chicory, endive, great burdock and yacon provide insights into Asteraceae palaeo-polyploidization history and plant inulin production.</title>
        <authorList>
            <person name="Fan W."/>
            <person name="Wang S."/>
            <person name="Wang H."/>
            <person name="Wang A."/>
            <person name="Jiang F."/>
            <person name="Liu H."/>
            <person name="Zhao H."/>
            <person name="Xu D."/>
            <person name="Zhang Y."/>
        </authorList>
    </citation>
    <scope>NUCLEOTIDE SEQUENCE [LARGE SCALE GENOMIC DNA]</scope>
    <source>
        <strain evidence="2">cv. Yunnan</strain>
    </source>
</reference>
<name>A0ACB9DFS9_9ASTR</name>
<dbReference type="EMBL" id="CM042036">
    <property type="protein sequence ID" value="KAI3745340.1"/>
    <property type="molecule type" value="Genomic_DNA"/>
</dbReference>
<organism evidence="1 2">
    <name type="scientific">Smallanthus sonchifolius</name>
    <dbReference type="NCBI Taxonomy" id="185202"/>
    <lineage>
        <taxon>Eukaryota</taxon>
        <taxon>Viridiplantae</taxon>
        <taxon>Streptophyta</taxon>
        <taxon>Embryophyta</taxon>
        <taxon>Tracheophyta</taxon>
        <taxon>Spermatophyta</taxon>
        <taxon>Magnoliopsida</taxon>
        <taxon>eudicotyledons</taxon>
        <taxon>Gunneridae</taxon>
        <taxon>Pentapetalae</taxon>
        <taxon>asterids</taxon>
        <taxon>campanulids</taxon>
        <taxon>Asterales</taxon>
        <taxon>Asteraceae</taxon>
        <taxon>Asteroideae</taxon>
        <taxon>Heliantheae alliance</taxon>
        <taxon>Millerieae</taxon>
        <taxon>Smallanthus</taxon>
    </lineage>
</organism>
<protein>
    <submittedName>
        <fullName evidence="1">Uncharacterized protein</fullName>
    </submittedName>
</protein>
<dbReference type="Proteomes" id="UP001056120">
    <property type="component" value="Linkage Group LG19"/>
</dbReference>